<gene>
    <name evidence="1" type="ORF">EJ104_10920</name>
</gene>
<protein>
    <submittedName>
        <fullName evidence="1">Uncharacterized protein</fullName>
    </submittedName>
</protein>
<dbReference type="OrthoDB" id="9934669at2"/>
<keyword evidence="2" id="KW-1185">Reference proteome</keyword>
<evidence type="ECO:0000313" key="1">
    <source>
        <dbReference type="EMBL" id="RTR25396.1"/>
    </source>
</evidence>
<proteinExistence type="predicted"/>
<dbReference type="EMBL" id="RXPE01000028">
    <property type="protein sequence ID" value="RTR25396.1"/>
    <property type="molecule type" value="Genomic_DNA"/>
</dbReference>
<dbReference type="RefSeq" id="WP_126352801.1">
    <property type="nucleotide sequence ID" value="NZ_CP086380.1"/>
</dbReference>
<comment type="caution">
    <text evidence="1">The sequence shown here is derived from an EMBL/GenBank/DDBJ whole genome shotgun (WGS) entry which is preliminary data.</text>
</comment>
<name>A0A3S0KF80_9DEIO</name>
<accession>A0A3S0KF80</accession>
<dbReference type="AlphaFoldDB" id="A0A3S0KF80"/>
<evidence type="ECO:0000313" key="2">
    <source>
        <dbReference type="Proteomes" id="UP000277766"/>
    </source>
</evidence>
<dbReference type="Proteomes" id="UP000277766">
    <property type="component" value="Unassembled WGS sequence"/>
</dbReference>
<sequence>MKAFRLPMLRTVAGAWRRLNTSRPTRGHWYMDDRLTGETHLLTERELRLHRLRAEQPSYQRYAD</sequence>
<reference evidence="1 2" key="1">
    <citation type="submission" date="2018-12" db="EMBL/GenBank/DDBJ databases">
        <title>Deinococcus radiophilus ATCC 27603 genome sequencing and assembly.</title>
        <authorList>
            <person name="Maclea K.S."/>
            <person name="Maynard C.R."/>
        </authorList>
    </citation>
    <scope>NUCLEOTIDE SEQUENCE [LARGE SCALE GENOMIC DNA]</scope>
    <source>
        <strain evidence="1 2">ATCC 27603</strain>
    </source>
</reference>
<organism evidence="1 2">
    <name type="scientific">Deinococcus radiophilus</name>
    <dbReference type="NCBI Taxonomy" id="32062"/>
    <lineage>
        <taxon>Bacteria</taxon>
        <taxon>Thermotogati</taxon>
        <taxon>Deinococcota</taxon>
        <taxon>Deinococci</taxon>
        <taxon>Deinococcales</taxon>
        <taxon>Deinococcaceae</taxon>
        <taxon>Deinococcus</taxon>
    </lineage>
</organism>